<dbReference type="Proteomes" id="UP000664044">
    <property type="component" value="Unassembled WGS sequence"/>
</dbReference>
<sequence length="337" mass="37753">MMKKVFFGLLAIVLLCSHDMFLKMDNYFLDPNTNAAIQLFNGTFEKSENVIDRNRMLDMSLVGNGQRIQVDSAQWTEKDSITFLNFKTGGPGTWVAGVSTAAKNIALDAKSFNDYLEHDGVVDMLEWRKENNALDQDAVEKYSKHVKTIFQVGEELSDDWKTALGYPIEFIPQENPYDIHAGHSLKVQLLYKGKPLANQLVIIGSDVSGESSMVEHSHDGGEPHTHKSGETPDHDHNSGLQLRTDDAGTLEFEITNAGVWHMRTIYMVQSEEEGLTHESNWATLTFAVGSGHSAAHGTDKDEDHHAHEEESFPSYIFLLVSLVIVAGLFFYFKSKKK</sequence>
<keyword evidence="4" id="KW-1185">Reference proteome</keyword>
<keyword evidence="2" id="KW-0812">Transmembrane</keyword>
<protein>
    <submittedName>
        <fullName evidence="3">DUF4198 domain-containing protein</fullName>
    </submittedName>
</protein>
<accession>A0ABS3G2L5</accession>
<dbReference type="InterPro" id="IPR019613">
    <property type="entry name" value="DUF4198"/>
</dbReference>
<feature type="region of interest" description="Disordered" evidence="1">
    <location>
        <begin position="211"/>
        <end position="242"/>
    </location>
</feature>
<evidence type="ECO:0000313" key="3">
    <source>
        <dbReference type="EMBL" id="MBO0353274.1"/>
    </source>
</evidence>
<feature type="compositionally biased region" description="Basic and acidic residues" evidence="1">
    <location>
        <begin position="213"/>
        <end position="237"/>
    </location>
</feature>
<comment type="caution">
    <text evidence="3">The sequence shown here is derived from an EMBL/GenBank/DDBJ whole genome shotgun (WGS) entry which is preliminary data.</text>
</comment>
<organism evidence="3 4">
    <name type="scientific">Flagellimonas aurea</name>
    <dbReference type="NCBI Taxonomy" id="2915619"/>
    <lineage>
        <taxon>Bacteria</taxon>
        <taxon>Pseudomonadati</taxon>
        <taxon>Bacteroidota</taxon>
        <taxon>Flavobacteriia</taxon>
        <taxon>Flavobacteriales</taxon>
        <taxon>Flavobacteriaceae</taxon>
        <taxon>Flagellimonas</taxon>
    </lineage>
</organism>
<reference evidence="3 4" key="1">
    <citation type="submission" date="2021-03" db="EMBL/GenBank/DDBJ databases">
        <title>Muricauda lutimaris sp. nov. and Muricauda ruestringensis sp. nov, two marine members of the Flavobacteriaceae isolated from deep sea sediments of Western Pacific.</title>
        <authorList>
            <person name="Zhao S."/>
            <person name="Liu R."/>
        </authorList>
    </citation>
    <scope>NUCLEOTIDE SEQUENCE [LARGE SCALE GENOMIC DNA]</scope>
    <source>
        <strain evidence="3 4">BC31-1-A7</strain>
    </source>
</reference>
<evidence type="ECO:0000256" key="1">
    <source>
        <dbReference type="SAM" id="MobiDB-lite"/>
    </source>
</evidence>
<proteinExistence type="predicted"/>
<dbReference type="Pfam" id="PF10670">
    <property type="entry name" value="DUF4198"/>
    <property type="match status" value="1"/>
</dbReference>
<dbReference type="EMBL" id="JAFLNL010000002">
    <property type="protein sequence ID" value="MBO0353274.1"/>
    <property type="molecule type" value="Genomic_DNA"/>
</dbReference>
<keyword evidence="2" id="KW-1133">Transmembrane helix</keyword>
<evidence type="ECO:0000313" key="4">
    <source>
        <dbReference type="Proteomes" id="UP000664044"/>
    </source>
</evidence>
<gene>
    <name evidence="3" type="ORF">J0656_04535</name>
</gene>
<name>A0ABS3G2L5_9FLAO</name>
<feature type="transmembrane region" description="Helical" evidence="2">
    <location>
        <begin position="312"/>
        <end position="332"/>
    </location>
</feature>
<keyword evidence="2" id="KW-0472">Membrane</keyword>
<evidence type="ECO:0000256" key="2">
    <source>
        <dbReference type="SAM" id="Phobius"/>
    </source>
</evidence>